<dbReference type="AlphaFoldDB" id="A0A1E5P0L3"/>
<gene>
    <name evidence="2" type="ORF">BGK67_34380</name>
</gene>
<dbReference type="Proteomes" id="UP000095705">
    <property type="component" value="Unassembled WGS sequence"/>
</dbReference>
<evidence type="ECO:0000256" key="1">
    <source>
        <dbReference type="SAM" id="SignalP"/>
    </source>
</evidence>
<evidence type="ECO:0000313" key="3">
    <source>
        <dbReference type="Proteomes" id="UP000095705"/>
    </source>
</evidence>
<dbReference type="EMBL" id="MEHK01000002">
    <property type="protein sequence ID" value="OEJ22595.1"/>
    <property type="molecule type" value="Genomic_DNA"/>
</dbReference>
<organism evidence="2 3">
    <name type="scientific">Streptomyces subrutilus</name>
    <dbReference type="NCBI Taxonomy" id="36818"/>
    <lineage>
        <taxon>Bacteria</taxon>
        <taxon>Bacillati</taxon>
        <taxon>Actinomycetota</taxon>
        <taxon>Actinomycetes</taxon>
        <taxon>Kitasatosporales</taxon>
        <taxon>Streptomycetaceae</taxon>
        <taxon>Streptomyces</taxon>
    </lineage>
</organism>
<comment type="caution">
    <text evidence="2">The sequence shown here is derived from an EMBL/GenBank/DDBJ whole genome shotgun (WGS) entry which is preliminary data.</text>
</comment>
<sequence length="178" mass="18589">MPKFHTGPIAAAAALVVGTSAILAAPSAVNAAPSAPAAPRGIEKLHTQVDLPAGAWRDTIQVRLPRAGTYELDADVRGRLSGTPPVNTYITARLWNATTGTEVPESARLIYQIIDGNPGNAYAGGNQTAPISELVQVTGPTTISLQAQRFDARGTAGVAQIYSDARGYTSLRFNRIAP</sequence>
<feature type="chain" id="PRO_5009182809" evidence="1">
    <location>
        <begin position="32"/>
        <end position="178"/>
    </location>
</feature>
<keyword evidence="3" id="KW-1185">Reference proteome</keyword>
<proteinExistence type="predicted"/>
<feature type="signal peptide" evidence="1">
    <location>
        <begin position="1"/>
        <end position="31"/>
    </location>
</feature>
<name>A0A1E5P0L3_9ACTN</name>
<evidence type="ECO:0000313" key="2">
    <source>
        <dbReference type="EMBL" id="OEJ22595.1"/>
    </source>
</evidence>
<keyword evidence="1" id="KW-0732">Signal</keyword>
<accession>A0A1E5P0L3</accession>
<protein>
    <submittedName>
        <fullName evidence="2">Uncharacterized protein</fullName>
    </submittedName>
</protein>
<dbReference type="RefSeq" id="WP_069924640.1">
    <property type="nucleotide sequence ID" value="NZ_MEHK01000002.1"/>
</dbReference>
<reference evidence="2 3" key="1">
    <citation type="submission" date="2016-08" db="EMBL/GenBank/DDBJ databases">
        <title>The complete genome of Streptomyces subrutilus 10-1-1.</title>
        <authorList>
            <person name="Chen X."/>
        </authorList>
    </citation>
    <scope>NUCLEOTIDE SEQUENCE [LARGE SCALE GENOMIC DNA]</scope>
    <source>
        <strain evidence="2 3">10-1-1</strain>
    </source>
</reference>